<feature type="domain" description="Transposase IS701-like DDE" evidence="1">
    <location>
        <begin position="68"/>
        <end position="233"/>
    </location>
</feature>
<dbReference type="Pfam" id="PF13546">
    <property type="entry name" value="DDE_5"/>
    <property type="match status" value="1"/>
</dbReference>
<evidence type="ECO:0000313" key="2">
    <source>
        <dbReference type="EMBL" id="EKC67694.1"/>
    </source>
</evidence>
<name>K1TJG4_9ZZZZ</name>
<evidence type="ECO:0000259" key="1">
    <source>
        <dbReference type="Pfam" id="PF13546"/>
    </source>
</evidence>
<organism evidence="2">
    <name type="scientific">human gut metagenome</name>
    <dbReference type="NCBI Taxonomy" id="408170"/>
    <lineage>
        <taxon>unclassified sequences</taxon>
        <taxon>metagenomes</taxon>
        <taxon>organismal metagenomes</taxon>
    </lineage>
</organism>
<reference evidence="2" key="1">
    <citation type="journal article" date="2013" name="Environ. Microbiol.">
        <title>Microbiota from the distal guts of lean and obese adolescents exhibit partial functional redundancy besides clear differences in community structure.</title>
        <authorList>
            <person name="Ferrer M."/>
            <person name="Ruiz A."/>
            <person name="Lanza F."/>
            <person name="Haange S.B."/>
            <person name="Oberbach A."/>
            <person name="Till H."/>
            <person name="Bargiela R."/>
            <person name="Campoy C."/>
            <person name="Segura M.T."/>
            <person name="Richter M."/>
            <person name="von Bergen M."/>
            <person name="Seifert J."/>
            <person name="Suarez A."/>
        </authorList>
    </citation>
    <scope>NUCLEOTIDE SEQUENCE</scope>
</reference>
<proteinExistence type="predicted"/>
<gene>
    <name evidence="2" type="ORF">LEA_09172</name>
</gene>
<dbReference type="AlphaFoldDB" id="K1TJG4"/>
<dbReference type="InterPro" id="IPR038721">
    <property type="entry name" value="IS701-like_DDE_dom"/>
</dbReference>
<sequence length="237" mass="26917">MNTGLDQYMDIFKDAVEDSAAKLTKSFEKILIEVIILFMVIPRKINFTQMGRYGSHVEQTYRNAFGLKKSKSIDWLKLNVSLAKRFFGKQGRWAIAIDPSYISKAGKKTPHIGRFWSGCAQSVKHGLEIMGIGLIDIDAKDCMMLKAHQSLSNKELSLRNKTMVDFYIGVIKRYRKELLKLSTLIVADAYFSTSTFVNGIKKEGFSLISRFRDNACLFYVYAGPRTGKRGRPKTKDG</sequence>
<dbReference type="EMBL" id="AJWY01006132">
    <property type="protein sequence ID" value="EKC67694.1"/>
    <property type="molecule type" value="Genomic_DNA"/>
</dbReference>
<protein>
    <submittedName>
        <fullName evidence="2">Transposase</fullName>
    </submittedName>
</protein>
<accession>K1TJG4</accession>
<feature type="non-terminal residue" evidence="2">
    <location>
        <position position="237"/>
    </location>
</feature>
<comment type="caution">
    <text evidence="2">The sequence shown here is derived from an EMBL/GenBank/DDBJ whole genome shotgun (WGS) entry which is preliminary data.</text>
</comment>